<feature type="coiled-coil region" evidence="1">
    <location>
        <begin position="433"/>
        <end position="463"/>
    </location>
</feature>
<sequence>MADAIGALYVSLGLDSAAFTAGVKQAQTQAKAFAGQVGKIMGGAIAAAAPAMAAIGVAAANMGAEIQRAAQLSNASAVEFQGWSAGAKSVGIEQEKLADILKDVNDRVGDFISTGGGPMKDFFDVIGPKVGVTAEQFRNLSGPQALQLYVDSLKKANVNQQDFTFYMEAMASDSTALLPLLRDGGKGMAEYAAKAASLGAVLDNKTIAAFARAKQSFSDVQMAFSGFRNIIAQQVVPAMTALANAFVEASKEGNIIGDTVRAIAAQIPHMTAYVTAFLAVIGAKWVAAFAAARVATFSLVGALAAMKGAIAATGIGLIAVAIGEITYRVMEWTRSVGGLSAAWYTFKAKFFEVLRDMAGRWVDFTWTIADGMNSLFGTDFAGQSAVITQELGAAQLAAEEQAAAARAAAQAADDAAGGFNRLGGGLDQVSSASDKAKAKLSSLQEVMKRLKEQNAELKATMSMSDVDADVWRNQRDAGVSADSNDGKQIAAITKMNAGMQSLKDATKEWQSSISSAFSSFLTGASSFKDMVGQIIGKLAEMVMNAAFQNMFTQNSGWMGSVLKGFGIGANANGTNNWRGGLTAINERGGEIVDLPSGSRIIPHDVSKRMMDGTGSGGISISVDARGATEGTADLIARKLNEVAPTLIAQSVSAMKMAQKRGA</sequence>
<keyword evidence="2" id="KW-0812">Transmembrane</keyword>
<evidence type="ECO:0008006" key="5">
    <source>
        <dbReference type="Google" id="ProtNLM"/>
    </source>
</evidence>
<feature type="transmembrane region" description="Helical" evidence="2">
    <location>
        <begin position="297"/>
        <end position="322"/>
    </location>
</feature>
<dbReference type="AlphaFoldDB" id="A0A443JDZ3"/>
<keyword evidence="2" id="KW-0472">Membrane</keyword>
<organism evidence="3 4">
    <name type="scientific">Paenirhodobacter populi</name>
    <dbReference type="NCBI Taxonomy" id="2306993"/>
    <lineage>
        <taxon>Bacteria</taxon>
        <taxon>Pseudomonadati</taxon>
        <taxon>Pseudomonadota</taxon>
        <taxon>Alphaproteobacteria</taxon>
        <taxon>Rhodobacterales</taxon>
        <taxon>Rhodobacter group</taxon>
        <taxon>Paenirhodobacter</taxon>
    </lineage>
</organism>
<keyword evidence="2" id="KW-1133">Transmembrane helix</keyword>
<comment type="caution">
    <text evidence="3">The sequence shown here is derived from an EMBL/GenBank/DDBJ whole genome shotgun (WGS) entry which is preliminary data.</text>
</comment>
<dbReference type="Proteomes" id="UP000284476">
    <property type="component" value="Unassembled WGS sequence"/>
</dbReference>
<dbReference type="EMBL" id="SAUZ01000018">
    <property type="protein sequence ID" value="RWR18796.1"/>
    <property type="molecule type" value="Genomic_DNA"/>
</dbReference>
<evidence type="ECO:0000313" key="3">
    <source>
        <dbReference type="EMBL" id="RWR18796.1"/>
    </source>
</evidence>
<reference evidence="3 4" key="1">
    <citation type="submission" date="2019-01" db="EMBL/GenBank/DDBJ databases">
        <title>Sinorhodobacter populi sp. nov. isolated from the symptomatic bark tissue of Populus euramericana canker.</title>
        <authorList>
            <person name="Xu G."/>
        </authorList>
    </citation>
    <scope>NUCLEOTIDE SEQUENCE [LARGE SCALE GENOMIC DNA]</scope>
    <source>
        <strain evidence="3 4">SK2B-1</strain>
    </source>
</reference>
<evidence type="ECO:0000256" key="2">
    <source>
        <dbReference type="SAM" id="Phobius"/>
    </source>
</evidence>
<dbReference type="RefSeq" id="WP_128209647.1">
    <property type="nucleotide sequence ID" value="NZ_JBHRSO010000024.1"/>
</dbReference>
<name>A0A443JDZ3_9RHOB</name>
<evidence type="ECO:0000256" key="1">
    <source>
        <dbReference type="SAM" id="Coils"/>
    </source>
</evidence>
<gene>
    <name evidence="3" type="ORF">D2T30_15660</name>
</gene>
<evidence type="ECO:0000313" key="4">
    <source>
        <dbReference type="Proteomes" id="UP000284476"/>
    </source>
</evidence>
<protein>
    <recommendedName>
        <fullName evidence="5">Phage tail tape measure protein</fullName>
    </recommendedName>
</protein>
<keyword evidence="1" id="KW-0175">Coiled coil</keyword>
<accession>A0A443JDZ3</accession>
<feature type="transmembrane region" description="Helical" evidence="2">
    <location>
        <begin position="271"/>
        <end position="291"/>
    </location>
</feature>
<reference evidence="3 4" key="2">
    <citation type="submission" date="2019-01" db="EMBL/GenBank/DDBJ databases">
        <authorList>
            <person name="Li Y."/>
        </authorList>
    </citation>
    <scope>NUCLEOTIDE SEQUENCE [LARGE SCALE GENOMIC DNA]</scope>
    <source>
        <strain evidence="3 4">SK2B-1</strain>
    </source>
</reference>
<proteinExistence type="predicted"/>